<sequence>MGSPSRKHALFLCRQPNFGKDPSRLEALLTKKLCLEAILLFRSCTSGRASSIDQEDVVDAGAKSFRDGDAGRQKFKTIQTHCEGDEFLGGENEFKEGSCIDWQGWKLDNHPAYKGKEVVKGKEPREEVGGDSILDQGQVLDDEEDIINFIVKDEMGNLSLLTNSGEEEEEDILDFICMGDDGSLSVIR</sequence>
<dbReference type="EMBL" id="PHWZ01000025">
    <property type="protein sequence ID" value="TEY83149.1"/>
    <property type="molecule type" value="Genomic_DNA"/>
</dbReference>
<accession>A0A4Y8DEC7</accession>
<reference evidence="1 2" key="1">
    <citation type="submission" date="2017-11" db="EMBL/GenBank/DDBJ databases">
        <title>Comparative genomics of Botrytis spp.</title>
        <authorList>
            <person name="Valero-Jimenez C.A."/>
            <person name="Tapia P."/>
            <person name="Veloso J."/>
            <person name="Silva-Moreno E."/>
            <person name="Staats M."/>
            <person name="Valdes J.H."/>
            <person name="Van Kan J.A.L."/>
        </authorList>
    </citation>
    <scope>NUCLEOTIDE SEQUENCE [LARGE SCALE GENOMIC DNA]</scope>
    <source>
        <strain evidence="1 2">MUCL2830</strain>
    </source>
</reference>
<evidence type="ECO:0000313" key="2">
    <source>
        <dbReference type="Proteomes" id="UP000297299"/>
    </source>
</evidence>
<organism evidence="1 2">
    <name type="scientific">Botryotinia calthae</name>
    <dbReference type="NCBI Taxonomy" id="38488"/>
    <lineage>
        <taxon>Eukaryota</taxon>
        <taxon>Fungi</taxon>
        <taxon>Dikarya</taxon>
        <taxon>Ascomycota</taxon>
        <taxon>Pezizomycotina</taxon>
        <taxon>Leotiomycetes</taxon>
        <taxon>Helotiales</taxon>
        <taxon>Sclerotiniaceae</taxon>
        <taxon>Botryotinia</taxon>
    </lineage>
</organism>
<proteinExistence type="predicted"/>
<keyword evidence="2" id="KW-1185">Reference proteome</keyword>
<dbReference type="Proteomes" id="UP000297299">
    <property type="component" value="Unassembled WGS sequence"/>
</dbReference>
<evidence type="ECO:0000313" key="1">
    <source>
        <dbReference type="EMBL" id="TEY83149.1"/>
    </source>
</evidence>
<dbReference type="OrthoDB" id="10616991at2759"/>
<protein>
    <submittedName>
        <fullName evidence="1">Uncharacterized protein</fullName>
    </submittedName>
</protein>
<dbReference type="AlphaFoldDB" id="A0A4Y8DEC7"/>
<comment type="caution">
    <text evidence="1">The sequence shown here is derived from an EMBL/GenBank/DDBJ whole genome shotgun (WGS) entry which is preliminary data.</text>
</comment>
<gene>
    <name evidence="1" type="ORF">BOTCAL_0025g00080</name>
</gene>
<name>A0A4Y8DEC7_9HELO</name>